<sequence>MLAIRLKSTFIILALFASIAVVGQPVSRENFNKGWRFALGDVKQAQEKNFNDSGWRELSLPHDWSIEGSFDVKNPATNQGGALPTGIAWYRKTFIVPASSAGKNILIEFDGVHRDSEVWLNGKSLGKRPNGYISFQYNLNPHLKFGEANVIAVRVNNSEQPASRWYSGSGIYRNVWLETKDVIAVAHWGTFITTPKISAESATVSIKTTVSNFKSPGATADIRTIIYDPKGKVVGSVDSKNTSLGGTNTEISQELQISNPQLWDVENPHLYKAITTIFSDDKVIDTYQTTFGIRYFKFESATGFYLNGKPLKLLGVNNHHDLGALGAAFNVRAAERQLEMLKAMGCNALRTAHNPPAPELLDLCDKMGFLVMDEAFDMWKKKKNAKDYHLDFAEWSQRDIEDMVKRDRNHPSIILWSIGNEIREQFDSTGIAIAKDLVGYVKRLDPTRPVTSALTETIPEKNMIYQSGALDVLSFNYKHADYADLPNRFPGQKFISGETASALQTRGHYEMPSDSMRIWPKDGKTKFTEGNADFTASAYDNSYAYWGSPHETVWNVVKKLPHMAGLFVWSGFDYLGEPHPYPYPARSSYYGIIDLAGFPKDVYYMYQSEWTDKPGLHIFPHWNWEAGKTVDVWAYYNNADEVELFLNGKSLGVKRKEGDQIHIMWRIPFQPGTLKAVSRKDGKIVLSREIKTAGKPARIELTADRKKIRSDGEDLSFVSVRVLDKDGNLVPNANNLIKFNIKGDGFIAGVDNGYQASMESFKAPYRMAYNGKCLAIIQSKEKSGKIRLQATSEGLRPMSITIKTK</sequence>
<dbReference type="InterPro" id="IPR036156">
    <property type="entry name" value="Beta-gal/glucu_dom_sf"/>
</dbReference>
<dbReference type="Gene3D" id="2.60.40.10">
    <property type="entry name" value="Immunoglobulins"/>
    <property type="match status" value="3"/>
</dbReference>
<dbReference type="InterPro" id="IPR013783">
    <property type="entry name" value="Ig-like_fold"/>
</dbReference>
<gene>
    <name evidence="9" type="primary">galB</name>
    <name evidence="9" type="ORF">ACFSJU_15665</name>
</gene>
<dbReference type="PANTHER" id="PTHR42732">
    <property type="entry name" value="BETA-GALACTOSIDASE"/>
    <property type="match status" value="1"/>
</dbReference>
<keyword evidence="2" id="KW-0378">Hydrolase</keyword>
<dbReference type="InterPro" id="IPR006101">
    <property type="entry name" value="Glyco_hydro_2"/>
</dbReference>
<comment type="caution">
    <text evidence="9">The sequence shown here is derived from an EMBL/GenBank/DDBJ whole genome shotgun (WGS) entry which is preliminary data.</text>
</comment>
<dbReference type="InterPro" id="IPR040605">
    <property type="entry name" value="Glyco_hydro2_dom5"/>
</dbReference>
<dbReference type="SUPFAM" id="SSF51445">
    <property type="entry name" value="(Trans)glycosidases"/>
    <property type="match status" value="1"/>
</dbReference>
<dbReference type="Gene3D" id="3.20.20.80">
    <property type="entry name" value="Glycosidases"/>
    <property type="match status" value="1"/>
</dbReference>
<dbReference type="InterPro" id="IPR032311">
    <property type="entry name" value="DUF4982"/>
</dbReference>
<dbReference type="EMBL" id="JBHUHZ010000003">
    <property type="protein sequence ID" value="MFD2163845.1"/>
    <property type="molecule type" value="Genomic_DNA"/>
</dbReference>
<keyword evidence="3" id="KW-0326">Glycosidase</keyword>
<dbReference type="InterPro" id="IPR017853">
    <property type="entry name" value="GH"/>
</dbReference>
<dbReference type="InterPro" id="IPR023232">
    <property type="entry name" value="Glyco_hydro_2_AS"/>
</dbReference>
<dbReference type="InterPro" id="IPR008979">
    <property type="entry name" value="Galactose-bd-like_sf"/>
</dbReference>
<dbReference type="Gene3D" id="2.60.120.260">
    <property type="entry name" value="Galactose-binding domain-like"/>
    <property type="match status" value="1"/>
</dbReference>
<dbReference type="Proteomes" id="UP001597387">
    <property type="component" value="Unassembled WGS sequence"/>
</dbReference>
<dbReference type="Pfam" id="PF02837">
    <property type="entry name" value="Glyco_hydro_2_N"/>
    <property type="match status" value="1"/>
</dbReference>
<comment type="similarity">
    <text evidence="1">Belongs to the glycosyl hydrolase 2 family.</text>
</comment>
<evidence type="ECO:0000259" key="5">
    <source>
        <dbReference type="Pfam" id="PF02836"/>
    </source>
</evidence>
<proteinExistence type="inferred from homology"/>
<dbReference type="Pfam" id="PF16355">
    <property type="entry name" value="DUF4982"/>
    <property type="match status" value="1"/>
</dbReference>
<dbReference type="RefSeq" id="WP_255905033.1">
    <property type="nucleotide sequence ID" value="NZ_JAFMZO010000004.1"/>
</dbReference>
<dbReference type="InterPro" id="IPR006104">
    <property type="entry name" value="Glyco_hydro_2_N"/>
</dbReference>
<dbReference type="Pfam" id="PF18565">
    <property type="entry name" value="Glyco_hydro2_C5"/>
    <property type="match status" value="1"/>
</dbReference>
<dbReference type="InterPro" id="IPR048229">
    <property type="entry name" value="GalB-like"/>
</dbReference>
<dbReference type="PANTHER" id="PTHR42732:SF1">
    <property type="entry name" value="BETA-MANNOSIDASE"/>
    <property type="match status" value="1"/>
</dbReference>
<evidence type="ECO:0000259" key="7">
    <source>
        <dbReference type="Pfam" id="PF16355"/>
    </source>
</evidence>
<reference evidence="10" key="1">
    <citation type="journal article" date="2019" name="Int. J. Syst. Evol. Microbiol.">
        <title>The Global Catalogue of Microorganisms (GCM) 10K type strain sequencing project: providing services to taxonomists for standard genome sequencing and annotation.</title>
        <authorList>
            <consortium name="The Broad Institute Genomics Platform"/>
            <consortium name="The Broad Institute Genome Sequencing Center for Infectious Disease"/>
            <person name="Wu L."/>
            <person name="Ma J."/>
        </authorList>
    </citation>
    <scope>NUCLEOTIDE SEQUENCE [LARGE SCALE GENOMIC DNA]</scope>
    <source>
        <strain evidence="10">KCTC 42217</strain>
    </source>
</reference>
<dbReference type="InterPro" id="IPR006102">
    <property type="entry name" value="Ig-like_GH2"/>
</dbReference>
<feature type="domain" description="Glycoside hydrolase family 2 catalytic" evidence="5">
    <location>
        <begin position="304"/>
        <end position="457"/>
    </location>
</feature>
<dbReference type="PROSITE" id="PS00608">
    <property type="entry name" value="GLYCOSYL_HYDROL_F2_2"/>
    <property type="match status" value="1"/>
</dbReference>
<evidence type="ECO:0000259" key="4">
    <source>
        <dbReference type="Pfam" id="PF00703"/>
    </source>
</evidence>
<evidence type="ECO:0000256" key="3">
    <source>
        <dbReference type="ARBA" id="ARBA00023295"/>
    </source>
</evidence>
<dbReference type="InterPro" id="IPR051913">
    <property type="entry name" value="GH2_Domain-Containing"/>
</dbReference>
<organism evidence="9 10">
    <name type="scientific">Paradesertivirga mongoliensis</name>
    <dbReference type="NCBI Taxonomy" id="2100740"/>
    <lineage>
        <taxon>Bacteria</taxon>
        <taxon>Pseudomonadati</taxon>
        <taxon>Bacteroidota</taxon>
        <taxon>Sphingobacteriia</taxon>
        <taxon>Sphingobacteriales</taxon>
        <taxon>Sphingobacteriaceae</taxon>
        <taxon>Paradesertivirga</taxon>
    </lineage>
</organism>
<evidence type="ECO:0000313" key="9">
    <source>
        <dbReference type="EMBL" id="MFD2163845.1"/>
    </source>
</evidence>
<feature type="domain" description="DUF4982" evidence="7">
    <location>
        <begin position="627"/>
        <end position="685"/>
    </location>
</feature>
<dbReference type="SUPFAM" id="SSF49785">
    <property type="entry name" value="Galactose-binding domain-like"/>
    <property type="match status" value="1"/>
</dbReference>
<dbReference type="Pfam" id="PF00703">
    <property type="entry name" value="Glyco_hydro_2"/>
    <property type="match status" value="1"/>
</dbReference>
<dbReference type="NCBIfam" id="NF041463">
    <property type="entry name" value="GalB"/>
    <property type="match status" value="1"/>
</dbReference>
<feature type="domain" description="Glycoside hydrolase family 2 immunoglobulin-like beta-sandwich" evidence="4">
    <location>
        <begin position="192"/>
        <end position="294"/>
    </location>
</feature>
<dbReference type="SUPFAM" id="SSF49303">
    <property type="entry name" value="beta-Galactosidase/glucuronidase domain"/>
    <property type="match status" value="1"/>
</dbReference>
<name>A0ABW4ZP34_9SPHI</name>
<evidence type="ECO:0000259" key="6">
    <source>
        <dbReference type="Pfam" id="PF02837"/>
    </source>
</evidence>
<accession>A0ABW4ZP34</accession>
<dbReference type="Pfam" id="PF02836">
    <property type="entry name" value="Glyco_hydro_2_C"/>
    <property type="match status" value="1"/>
</dbReference>
<evidence type="ECO:0000259" key="8">
    <source>
        <dbReference type="Pfam" id="PF18565"/>
    </source>
</evidence>
<protein>
    <submittedName>
        <fullName evidence="9">Beta-galactosidase GalB</fullName>
    </submittedName>
</protein>
<evidence type="ECO:0000256" key="2">
    <source>
        <dbReference type="ARBA" id="ARBA00022801"/>
    </source>
</evidence>
<dbReference type="PRINTS" id="PR00132">
    <property type="entry name" value="GLHYDRLASE2"/>
</dbReference>
<evidence type="ECO:0000256" key="1">
    <source>
        <dbReference type="ARBA" id="ARBA00007401"/>
    </source>
</evidence>
<dbReference type="InterPro" id="IPR006103">
    <property type="entry name" value="Glyco_hydro_2_cat"/>
</dbReference>
<feature type="domain" description="Glycoside hydrolase family 2" evidence="8">
    <location>
        <begin position="699"/>
        <end position="801"/>
    </location>
</feature>
<keyword evidence="10" id="KW-1185">Reference proteome</keyword>
<evidence type="ECO:0000313" key="10">
    <source>
        <dbReference type="Proteomes" id="UP001597387"/>
    </source>
</evidence>
<feature type="domain" description="Glycosyl hydrolases family 2 sugar binding" evidence="6">
    <location>
        <begin position="31"/>
        <end position="179"/>
    </location>
</feature>